<dbReference type="AlphaFoldDB" id="A0A2P2E0I2"/>
<dbReference type="OrthoDB" id="9791488at2"/>
<dbReference type="PANTHER" id="PTHR30204:SF94">
    <property type="entry name" value="HEAVY METAL-DEPENDENT TRANSCRIPTIONAL REGULATOR HI_0293-RELATED"/>
    <property type="match status" value="1"/>
</dbReference>
<reference evidence="6 7" key="1">
    <citation type="submission" date="2018-02" db="EMBL/GenBank/DDBJ databases">
        <title>Novel Leptospira species isolated from soil and water in Japan.</title>
        <authorList>
            <person name="Nakao R."/>
            <person name="Masuzawa T."/>
        </authorList>
    </citation>
    <scope>NUCLEOTIDE SEQUENCE [LARGE SCALE GENOMIC DNA]</scope>
    <source>
        <strain evidence="6 7">YH101</strain>
    </source>
</reference>
<sequence length="146" mass="17490">MLISEVSQRTGLSPHTIRFYEKQGLLSQGSRNRNNYRRFDENSIYNLIFIQIARDLGFHLKEIKDFVKLFKSKQSLEMIHNTLVEKKNEIELKIKELQNMKRSLDRLIRSCQLEKKKHKLDYRDLLDSARFLGKDSKKKRIKFTTT</sequence>
<dbReference type="EMBL" id="BFBB01000004">
    <property type="protein sequence ID" value="GBF50379.1"/>
    <property type="molecule type" value="Genomic_DNA"/>
</dbReference>
<evidence type="ECO:0000256" key="2">
    <source>
        <dbReference type="ARBA" id="ARBA00023125"/>
    </source>
</evidence>
<dbReference type="RefSeq" id="WP_108976225.1">
    <property type="nucleotide sequence ID" value="NZ_BFBB01000004.1"/>
</dbReference>
<dbReference type="InterPro" id="IPR047057">
    <property type="entry name" value="MerR_fam"/>
</dbReference>
<dbReference type="PANTHER" id="PTHR30204">
    <property type="entry name" value="REDOX-CYCLING DRUG-SENSING TRANSCRIPTIONAL ACTIVATOR SOXR"/>
    <property type="match status" value="1"/>
</dbReference>
<protein>
    <submittedName>
        <fullName evidence="6">Putative transcriptional regulator, MerR family</fullName>
    </submittedName>
</protein>
<dbReference type="GO" id="GO:0003677">
    <property type="term" value="F:DNA binding"/>
    <property type="evidence" value="ECO:0007669"/>
    <property type="project" value="UniProtKB-KW"/>
</dbReference>
<dbReference type="GO" id="GO:0003700">
    <property type="term" value="F:DNA-binding transcription factor activity"/>
    <property type="evidence" value="ECO:0007669"/>
    <property type="project" value="InterPro"/>
</dbReference>
<dbReference type="Gene3D" id="1.10.1660.10">
    <property type="match status" value="1"/>
</dbReference>
<feature type="coiled-coil region" evidence="4">
    <location>
        <begin position="80"/>
        <end position="117"/>
    </location>
</feature>
<dbReference type="PROSITE" id="PS50937">
    <property type="entry name" value="HTH_MERR_2"/>
    <property type="match status" value="1"/>
</dbReference>
<gene>
    <name evidence="6" type="ORF">LPTSP4_19040</name>
</gene>
<accession>A0A2P2E0I2</accession>
<keyword evidence="4" id="KW-0175">Coiled coil</keyword>
<evidence type="ECO:0000313" key="7">
    <source>
        <dbReference type="Proteomes" id="UP000245133"/>
    </source>
</evidence>
<dbReference type="InterPro" id="IPR000551">
    <property type="entry name" value="MerR-type_HTH_dom"/>
</dbReference>
<dbReference type="Pfam" id="PF13411">
    <property type="entry name" value="MerR_1"/>
    <property type="match status" value="1"/>
</dbReference>
<name>A0A2P2E0I2_9LEPT</name>
<evidence type="ECO:0000256" key="4">
    <source>
        <dbReference type="SAM" id="Coils"/>
    </source>
</evidence>
<dbReference type="PROSITE" id="PS00552">
    <property type="entry name" value="HTH_MERR_1"/>
    <property type="match status" value="1"/>
</dbReference>
<dbReference type="InterPro" id="IPR009061">
    <property type="entry name" value="DNA-bd_dom_put_sf"/>
</dbReference>
<keyword evidence="7" id="KW-1185">Reference proteome</keyword>
<evidence type="ECO:0000256" key="3">
    <source>
        <dbReference type="ARBA" id="ARBA00023163"/>
    </source>
</evidence>
<dbReference type="Proteomes" id="UP000245133">
    <property type="component" value="Unassembled WGS sequence"/>
</dbReference>
<evidence type="ECO:0000259" key="5">
    <source>
        <dbReference type="PROSITE" id="PS50937"/>
    </source>
</evidence>
<dbReference type="SMART" id="SM00422">
    <property type="entry name" value="HTH_MERR"/>
    <property type="match status" value="1"/>
</dbReference>
<comment type="caution">
    <text evidence="6">The sequence shown here is derived from an EMBL/GenBank/DDBJ whole genome shotgun (WGS) entry which is preliminary data.</text>
</comment>
<feature type="domain" description="HTH merR-type" evidence="5">
    <location>
        <begin position="1"/>
        <end position="69"/>
    </location>
</feature>
<dbReference type="SUPFAM" id="SSF46955">
    <property type="entry name" value="Putative DNA-binding domain"/>
    <property type="match status" value="1"/>
</dbReference>
<keyword evidence="1" id="KW-0805">Transcription regulation</keyword>
<organism evidence="6 7">
    <name type="scientific">Leptospira ryugenii</name>
    <dbReference type="NCBI Taxonomy" id="1917863"/>
    <lineage>
        <taxon>Bacteria</taxon>
        <taxon>Pseudomonadati</taxon>
        <taxon>Spirochaetota</taxon>
        <taxon>Spirochaetia</taxon>
        <taxon>Leptospirales</taxon>
        <taxon>Leptospiraceae</taxon>
        <taxon>Leptospira</taxon>
    </lineage>
</organism>
<evidence type="ECO:0000256" key="1">
    <source>
        <dbReference type="ARBA" id="ARBA00023015"/>
    </source>
</evidence>
<dbReference type="PRINTS" id="PR00040">
    <property type="entry name" value="HTHMERR"/>
</dbReference>
<keyword evidence="2" id="KW-0238">DNA-binding</keyword>
<proteinExistence type="predicted"/>
<keyword evidence="3" id="KW-0804">Transcription</keyword>
<evidence type="ECO:0000313" key="6">
    <source>
        <dbReference type="EMBL" id="GBF50379.1"/>
    </source>
</evidence>